<comment type="caution">
    <text evidence="2">The sequence shown here is derived from an EMBL/GenBank/DDBJ whole genome shotgun (WGS) entry which is preliminary data.</text>
</comment>
<reference evidence="2 3" key="1">
    <citation type="submission" date="2024-06" db="EMBL/GenBank/DDBJ databases">
        <authorList>
            <person name="Kraege A."/>
            <person name="Thomma B."/>
        </authorList>
    </citation>
    <scope>NUCLEOTIDE SEQUENCE [LARGE SCALE GENOMIC DNA]</scope>
</reference>
<evidence type="ECO:0000313" key="2">
    <source>
        <dbReference type="EMBL" id="CAL5229381.1"/>
    </source>
</evidence>
<evidence type="ECO:0000256" key="1">
    <source>
        <dbReference type="SAM" id="MobiDB-lite"/>
    </source>
</evidence>
<name>A0ABP1GB02_9CHLO</name>
<organism evidence="2 3">
    <name type="scientific">Coccomyxa viridis</name>
    <dbReference type="NCBI Taxonomy" id="1274662"/>
    <lineage>
        <taxon>Eukaryota</taxon>
        <taxon>Viridiplantae</taxon>
        <taxon>Chlorophyta</taxon>
        <taxon>core chlorophytes</taxon>
        <taxon>Trebouxiophyceae</taxon>
        <taxon>Trebouxiophyceae incertae sedis</taxon>
        <taxon>Coccomyxaceae</taxon>
        <taxon>Coccomyxa</taxon>
    </lineage>
</organism>
<keyword evidence="3" id="KW-1185">Reference proteome</keyword>
<protein>
    <submittedName>
        <fullName evidence="2">G12695 protein</fullName>
    </submittedName>
</protein>
<proteinExistence type="predicted"/>
<evidence type="ECO:0000313" key="3">
    <source>
        <dbReference type="Proteomes" id="UP001497392"/>
    </source>
</evidence>
<dbReference type="EMBL" id="CAXHTA020000020">
    <property type="protein sequence ID" value="CAL5229381.1"/>
    <property type="molecule type" value="Genomic_DNA"/>
</dbReference>
<dbReference type="Proteomes" id="UP001497392">
    <property type="component" value="Unassembled WGS sequence"/>
</dbReference>
<accession>A0ABP1GB02</accession>
<feature type="compositionally biased region" description="Basic residues" evidence="1">
    <location>
        <begin position="32"/>
        <end position="41"/>
    </location>
</feature>
<feature type="compositionally biased region" description="Polar residues" evidence="1">
    <location>
        <begin position="54"/>
        <end position="72"/>
    </location>
</feature>
<gene>
    <name evidence="2" type="primary">g12695</name>
    <name evidence="2" type="ORF">VP750_LOCUS11287</name>
</gene>
<sequence>MSRKHTLHNKELPNNSRLPLGARMCLQDTASRKLRKLRHPGHPCAASSADKEPSSSNSGAPEPQATTLTQGSKELPYPLSPKGKSICRPDWRTGSPARGQAWLLYKQVLHRGYGGGADDFQTMCVELPAETLKKLRPKIGKKTFLALESRLEDNTFIPLKARVANFQRKRFLEANGGMTLQEGHPDYKWYCRFCKACEGWY</sequence>
<feature type="region of interest" description="Disordered" evidence="1">
    <location>
        <begin position="31"/>
        <end position="80"/>
    </location>
</feature>
<feature type="region of interest" description="Disordered" evidence="1">
    <location>
        <begin position="1"/>
        <end position="20"/>
    </location>
</feature>